<dbReference type="EMBL" id="JAUEPS010000019">
    <property type="protein sequence ID" value="KAK0457930.1"/>
    <property type="molecule type" value="Genomic_DNA"/>
</dbReference>
<dbReference type="AlphaFoldDB" id="A0AA39KBB7"/>
<organism evidence="2 3">
    <name type="scientific">Armillaria tabescens</name>
    <name type="common">Ringless honey mushroom</name>
    <name type="synonym">Agaricus tabescens</name>
    <dbReference type="NCBI Taxonomy" id="1929756"/>
    <lineage>
        <taxon>Eukaryota</taxon>
        <taxon>Fungi</taxon>
        <taxon>Dikarya</taxon>
        <taxon>Basidiomycota</taxon>
        <taxon>Agaricomycotina</taxon>
        <taxon>Agaricomycetes</taxon>
        <taxon>Agaricomycetidae</taxon>
        <taxon>Agaricales</taxon>
        <taxon>Marasmiineae</taxon>
        <taxon>Physalacriaceae</taxon>
        <taxon>Desarmillaria</taxon>
    </lineage>
</organism>
<reference evidence="2" key="1">
    <citation type="submission" date="2023-06" db="EMBL/GenBank/DDBJ databases">
        <authorList>
            <consortium name="Lawrence Berkeley National Laboratory"/>
            <person name="Ahrendt S."/>
            <person name="Sahu N."/>
            <person name="Indic B."/>
            <person name="Wong-Bajracharya J."/>
            <person name="Merenyi Z."/>
            <person name="Ke H.-M."/>
            <person name="Monk M."/>
            <person name="Kocsube S."/>
            <person name="Drula E."/>
            <person name="Lipzen A."/>
            <person name="Balint B."/>
            <person name="Henrissat B."/>
            <person name="Andreopoulos B."/>
            <person name="Martin F.M."/>
            <person name="Harder C.B."/>
            <person name="Rigling D."/>
            <person name="Ford K.L."/>
            <person name="Foster G.D."/>
            <person name="Pangilinan J."/>
            <person name="Papanicolaou A."/>
            <person name="Barry K."/>
            <person name="LaButti K."/>
            <person name="Viragh M."/>
            <person name="Koriabine M."/>
            <person name="Yan M."/>
            <person name="Riley R."/>
            <person name="Champramary S."/>
            <person name="Plett K.L."/>
            <person name="Tsai I.J."/>
            <person name="Slot J."/>
            <person name="Sipos G."/>
            <person name="Plett J."/>
            <person name="Nagy L.G."/>
            <person name="Grigoriev I.V."/>
        </authorList>
    </citation>
    <scope>NUCLEOTIDE SEQUENCE</scope>
    <source>
        <strain evidence="2">CCBAS 213</strain>
    </source>
</reference>
<proteinExistence type="predicted"/>
<dbReference type="Proteomes" id="UP001175211">
    <property type="component" value="Unassembled WGS sequence"/>
</dbReference>
<keyword evidence="1" id="KW-0812">Transmembrane</keyword>
<protein>
    <submittedName>
        <fullName evidence="2">Uncharacterized protein</fullName>
    </submittedName>
</protein>
<evidence type="ECO:0000313" key="2">
    <source>
        <dbReference type="EMBL" id="KAK0457930.1"/>
    </source>
</evidence>
<keyword evidence="1" id="KW-0472">Membrane</keyword>
<comment type="caution">
    <text evidence="2">The sequence shown here is derived from an EMBL/GenBank/DDBJ whole genome shotgun (WGS) entry which is preliminary data.</text>
</comment>
<dbReference type="RefSeq" id="XP_060330222.1">
    <property type="nucleotide sequence ID" value="XM_060469645.1"/>
</dbReference>
<dbReference type="GeneID" id="85353193"/>
<evidence type="ECO:0000256" key="1">
    <source>
        <dbReference type="SAM" id="Phobius"/>
    </source>
</evidence>
<sequence>MNIAMDDFAGTEICSAVMDTYWGVAVEVPSYLVSYALASVALVQPSETGHGLQLSRSWNTSPFTTLALMASNTHVSTPTTVRTCKRHDDRHRHTISYNLDQTFKRVGKNCPITAYTCKSWKMTSSASTWRTRYCLNLDNLVLTSDVKPLTARIGAATSQHERLSIQDCFIGAAISDMCMAHHVRAVGLVVPSWGLMPVPTPTPTSMMIHYFTLSGAAVDAFAFVLAIPLFVLNNKDRRCYGGVDEAEGAPKVQVPEGGSRRSCGRMGSLLRKFSVSVTTVPRRLLGQKTCRCSLQLIAVTSLRFCFTIITEDLYAPSVTLVHN</sequence>
<keyword evidence="3" id="KW-1185">Reference proteome</keyword>
<accession>A0AA39KBB7</accession>
<name>A0AA39KBB7_ARMTA</name>
<keyword evidence="1" id="KW-1133">Transmembrane helix</keyword>
<gene>
    <name evidence="2" type="ORF">EV420DRAFT_1480113</name>
</gene>
<evidence type="ECO:0000313" key="3">
    <source>
        <dbReference type="Proteomes" id="UP001175211"/>
    </source>
</evidence>
<feature type="transmembrane region" description="Helical" evidence="1">
    <location>
        <begin position="207"/>
        <end position="232"/>
    </location>
</feature>